<dbReference type="CDD" id="cd00051">
    <property type="entry name" value="EFh"/>
    <property type="match status" value="1"/>
</dbReference>
<dbReference type="SUPFAM" id="SSF47473">
    <property type="entry name" value="EF-hand"/>
    <property type="match status" value="1"/>
</dbReference>
<keyword evidence="2" id="KW-0106">Calcium</keyword>
<dbReference type="PROSITE" id="PS00018">
    <property type="entry name" value="EF_HAND_1"/>
    <property type="match status" value="4"/>
</dbReference>
<reference evidence="4" key="1">
    <citation type="submission" date="2024-06" db="EMBL/GenBank/DDBJ databases">
        <authorList>
            <person name="Liu X."/>
            <person name="Lenzi L."/>
            <person name="Haldenby T S."/>
            <person name="Uol C."/>
        </authorList>
    </citation>
    <scope>NUCLEOTIDE SEQUENCE</scope>
</reference>
<dbReference type="GO" id="GO:0005509">
    <property type="term" value="F:calcium ion binding"/>
    <property type="evidence" value="ECO:0007669"/>
    <property type="project" value="InterPro"/>
</dbReference>
<dbReference type="PROSITE" id="PS50222">
    <property type="entry name" value="EF_HAND_2"/>
    <property type="match status" value="4"/>
</dbReference>
<sequence>MSKSACARDQCSNTLKYPMSTDLDLKHVLEESFDTIDLNHDGFLSQDEVSAALEKLGLNRSRAWAFIKKFDVDRDGKISKQEFVLASQYKLDQREVSCSCLRKMFQQIDKNRDGRLTKEELKAFIRTQCDFVFPSSVDAWIDEYDKSGDGKLNYEEFIDFVSDYL</sequence>
<dbReference type="InterPro" id="IPR018247">
    <property type="entry name" value="EF_Hand_1_Ca_BS"/>
</dbReference>
<organism evidence="4 5">
    <name type="scientific">Calicophoron daubneyi</name>
    <name type="common">Rumen fluke</name>
    <name type="synonym">Paramphistomum daubneyi</name>
    <dbReference type="NCBI Taxonomy" id="300641"/>
    <lineage>
        <taxon>Eukaryota</taxon>
        <taxon>Metazoa</taxon>
        <taxon>Spiralia</taxon>
        <taxon>Lophotrochozoa</taxon>
        <taxon>Platyhelminthes</taxon>
        <taxon>Trematoda</taxon>
        <taxon>Digenea</taxon>
        <taxon>Plagiorchiida</taxon>
        <taxon>Pronocephalata</taxon>
        <taxon>Paramphistomoidea</taxon>
        <taxon>Paramphistomidae</taxon>
        <taxon>Calicophoron</taxon>
    </lineage>
</organism>
<feature type="domain" description="EF-hand" evidence="3">
    <location>
        <begin position="96"/>
        <end position="131"/>
    </location>
</feature>
<protein>
    <recommendedName>
        <fullName evidence="3">EF-hand domain-containing protein</fullName>
    </recommendedName>
</protein>
<proteinExistence type="predicted"/>
<feature type="domain" description="EF-hand" evidence="3">
    <location>
        <begin position="24"/>
        <end position="59"/>
    </location>
</feature>
<dbReference type="Gene3D" id="1.10.238.10">
    <property type="entry name" value="EF-hand"/>
    <property type="match status" value="2"/>
</dbReference>
<evidence type="ECO:0000256" key="2">
    <source>
        <dbReference type="ARBA" id="ARBA00022837"/>
    </source>
</evidence>
<keyword evidence="1" id="KW-0677">Repeat</keyword>
<feature type="domain" description="EF-hand" evidence="3">
    <location>
        <begin position="132"/>
        <end position="165"/>
    </location>
</feature>
<dbReference type="PANTHER" id="PTHR10827">
    <property type="entry name" value="RETICULOCALBIN"/>
    <property type="match status" value="1"/>
</dbReference>
<dbReference type="Proteomes" id="UP001497525">
    <property type="component" value="Unassembled WGS sequence"/>
</dbReference>
<evidence type="ECO:0000313" key="4">
    <source>
        <dbReference type="EMBL" id="CAL5136604.1"/>
    </source>
</evidence>
<gene>
    <name evidence="4" type="ORF">CDAUBV1_LOCUS10735</name>
</gene>
<comment type="caution">
    <text evidence="4">The sequence shown here is derived from an EMBL/GenBank/DDBJ whole genome shotgun (WGS) entry which is preliminary data.</text>
</comment>
<name>A0AAV2TK53_CALDB</name>
<dbReference type="EMBL" id="CAXLJL010000334">
    <property type="protein sequence ID" value="CAL5136604.1"/>
    <property type="molecule type" value="Genomic_DNA"/>
</dbReference>
<evidence type="ECO:0000259" key="3">
    <source>
        <dbReference type="PROSITE" id="PS50222"/>
    </source>
</evidence>
<dbReference type="GO" id="GO:0005783">
    <property type="term" value="C:endoplasmic reticulum"/>
    <property type="evidence" value="ECO:0007669"/>
    <property type="project" value="TreeGrafter"/>
</dbReference>
<evidence type="ECO:0000256" key="1">
    <source>
        <dbReference type="ARBA" id="ARBA00022737"/>
    </source>
</evidence>
<feature type="domain" description="EF-hand" evidence="3">
    <location>
        <begin position="61"/>
        <end position="93"/>
    </location>
</feature>
<evidence type="ECO:0000313" key="5">
    <source>
        <dbReference type="Proteomes" id="UP001497525"/>
    </source>
</evidence>
<dbReference type="SMART" id="SM00054">
    <property type="entry name" value="EFh"/>
    <property type="match status" value="4"/>
</dbReference>
<dbReference type="FunFam" id="1.10.238.10:FF:000003">
    <property type="entry name" value="Calmodulin A"/>
    <property type="match status" value="1"/>
</dbReference>
<dbReference type="InterPro" id="IPR011992">
    <property type="entry name" value="EF-hand-dom_pair"/>
</dbReference>
<dbReference type="AlphaFoldDB" id="A0AAV2TK53"/>
<dbReference type="PANTHER" id="PTHR10827:SF84">
    <property type="entry name" value="EF-HAND DOMAIN-CONTAINING PROTEIN"/>
    <property type="match status" value="1"/>
</dbReference>
<accession>A0AAV2TK53</accession>
<dbReference type="InterPro" id="IPR002048">
    <property type="entry name" value="EF_hand_dom"/>
</dbReference>
<dbReference type="Pfam" id="PF13499">
    <property type="entry name" value="EF-hand_7"/>
    <property type="match status" value="2"/>
</dbReference>